<gene>
    <name evidence="1" type="ORF">JI435_400210</name>
</gene>
<dbReference type="AlphaFoldDB" id="A0A7U2ENN7"/>
<dbReference type="VEuPathDB" id="FungiDB:JI435_400210"/>
<sequence length="61" mass="7530">MLEWDPRKRFRYRKRMRTPHQRQTTPVRSFRALPAAKYRALRYSRAGARDLAHWVRVTFGR</sequence>
<evidence type="ECO:0000313" key="1">
    <source>
        <dbReference type="EMBL" id="QRC90137.1"/>
    </source>
</evidence>
<proteinExistence type="predicted"/>
<reference evidence="2" key="1">
    <citation type="journal article" date="2021" name="BMC Genomics">
        <title>Chromosome-level genome assembly and manually-curated proteome of model necrotroph Parastagonospora nodorum Sn15 reveals a genome-wide trove of candidate effector homologs, and redundancy of virulence-related functions within an accessory chromosome.</title>
        <authorList>
            <person name="Bertazzoni S."/>
            <person name="Jones D.A.B."/>
            <person name="Phan H.T."/>
            <person name="Tan K.-C."/>
            <person name="Hane J.K."/>
        </authorList>
    </citation>
    <scope>NUCLEOTIDE SEQUENCE [LARGE SCALE GENOMIC DNA]</scope>
    <source>
        <strain evidence="2">SN15 / ATCC MYA-4574 / FGSC 10173)</strain>
    </source>
</reference>
<accession>A0A7U2ENN7</accession>
<evidence type="ECO:0000313" key="2">
    <source>
        <dbReference type="Proteomes" id="UP000663193"/>
    </source>
</evidence>
<organism evidence="1 2">
    <name type="scientific">Phaeosphaeria nodorum (strain SN15 / ATCC MYA-4574 / FGSC 10173)</name>
    <name type="common">Glume blotch fungus</name>
    <name type="synonym">Parastagonospora nodorum</name>
    <dbReference type="NCBI Taxonomy" id="321614"/>
    <lineage>
        <taxon>Eukaryota</taxon>
        <taxon>Fungi</taxon>
        <taxon>Dikarya</taxon>
        <taxon>Ascomycota</taxon>
        <taxon>Pezizomycotina</taxon>
        <taxon>Dothideomycetes</taxon>
        <taxon>Pleosporomycetidae</taxon>
        <taxon>Pleosporales</taxon>
        <taxon>Pleosporineae</taxon>
        <taxon>Phaeosphaeriaceae</taxon>
        <taxon>Parastagonospora</taxon>
    </lineage>
</organism>
<name>A0A7U2ENN7_PHANO</name>
<dbReference type="EMBL" id="CP069023">
    <property type="protein sequence ID" value="QRC90137.1"/>
    <property type="molecule type" value="Genomic_DNA"/>
</dbReference>
<dbReference type="Proteomes" id="UP000663193">
    <property type="component" value="Chromosome 1"/>
</dbReference>
<protein>
    <submittedName>
        <fullName evidence="1">Uncharacterized protein</fullName>
    </submittedName>
</protein>
<keyword evidence="2" id="KW-1185">Reference proteome</keyword>